<keyword evidence="4" id="KW-0964">Secreted</keyword>
<organism evidence="9 10">
    <name type="scientific">Citrus sinensis</name>
    <name type="common">Sweet orange</name>
    <name type="synonym">Citrus aurantium var. sinensis</name>
    <dbReference type="NCBI Taxonomy" id="2711"/>
    <lineage>
        <taxon>Eukaryota</taxon>
        <taxon>Viridiplantae</taxon>
        <taxon>Streptophyta</taxon>
        <taxon>Embryophyta</taxon>
        <taxon>Tracheophyta</taxon>
        <taxon>Spermatophyta</taxon>
        <taxon>Magnoliopsida</taxon>
        <taxon>eudicotyledons</taxon>
        <taxon>Gunneridae</taxon>
        <taxon>Pentapetalae</taxon>
        <taxon>rosids</taxon>
        <taxon>malvids</taxon>
        <taxon>Sapindales</taxon>
        <taxon>Rutaceae</taxon>
        <taxon>Aurantioideae</taxon>
        <taxon>Citrus</taxon>
    </lineage>
</organism>
<sequence length="125" mass="13952">MAINHCSDILIRNVKIIDPTNSPTTDGIQMQSSTGVTITSSSIMTGEPFVNRLGDHLNEEGVQNVTVTSSSFTNTQNGVRIKLWARPRNGYARNIAFRNIIMNDIQNPIIIDRNYCSYNRGCPHQ</sequence>
<keyword evidence="3" id="KW-0134">Cell wall</keyword>
<evidence type="ECO:0008006" key="11">
    <source>
        <dbReference type="Google" id="ProtNLM"/>
    </source>
</evidence>
<dbReference type="InterPro" id="IPR011050">
    <property type="entry name" value="Pectin_lyase_fold/virulence"/>
</dbReference>
<proteinExistence type="inferred from homology"/>
<dbReference type="PANTHER" id="PTHR31375">
    <property type="match status" value="1"/>
</dbReference>
<protein>
    <recommendedName>
        <fullName evidence="11">Pectate lyase domain-containing protein</fullName>
    </recommendedName>
</protein>
<comment type="similarity">
    <text evidence="2 8">Belongs to the glycosyl hydrolase 28 family.</text>
</comment>
<evidence type="ECO:0000256" key="1">
    <source>
        <dbReference type="ARBA" id="ARBA00004191"/>
    </source>
</evidence>
<evidence type="ECO:0000256" key="2">
    <source>
        <dbReference type="ARBA" id="ARBA00008834"/>
    </source>
</evidence>
<evidence type="ECO:0000313" key="9">
    <source>
        <dbReference type="EMBL" id="KDO51596.1"/>
    </source>
</evidence>
<reference evidence="9 10" key="1">
    <citation type="submission" date="2014-04" db="EMBL/GenBank/DDBJ databases">
        <authorList>
            <consortium name="International Citrus Genome Consortium"/>
            <person name="Gmitter F."/>
            <person name="Chen C."/>
            <person name="Farmerie W."/>
            <person name="Harkins T."/>
            <person name="Desany B."/>
            <person name="Mohiuddin M."/>
            <person name="Kodira C."/>
            <person name="Borodovsky M."/>
            <person name="Lomsadze A."/>
            <person name="Burns P."/>
            <person name="Jenkins J."/>
            <person name="Prochnik S."/>
            <person name="Shu S."/>
            <person name="Chapman J."/>
            <person name="Pitluck S."/>
            <person name="Schmutz J."/>
            <person name="Rokhsar D."/>
        </authorList>
    </citation>
    <scope>NUCLEOTIDE SEQUENCE</scope>
</reference>
<dbReference type="Gene3D" id="2.160.20.10">
    <property type="entry name" value="Single-stranded right-handed beta-helix, Pectin lyase-like"/>
    <property type="match status" value="2"/>
</dbReference>
<evidence type="ECO:0000313" key="10">
    <source>
        <dbReference type="Proteomes" id="UP000027120"/>
    </source>
</evidence>
<dbReference type="GO" id="GO:0005975">
    <property type="term" value="P:carbohydrate metabolic process"/>
    <property type="evidence" value="ECO:0007669"/>
    <property type="project" value="InterPro"/>
</dbReference>
<dbReference type="GO" id="GO:0071555">
    <property type="term" value="P:cell wall organization"/>
    <property type="evidence" value="ECO:0007669"/>
    <property type="project" value="UniProtKB-KW"/>
</dbReference>
<evidence type="ECO:0000256" key="8">
    <source>
        <dbReference type="RuleBase" id="RU361169"/>
    </source>
</evidence>
<keyword evidence="6 8" id="KW-0326">Glycosidase</keyword>
<dbReference type="EMBL" id="KK785052">
    <property type="protein sequence ID" value="KDO51596.1"/>
    <property type="molecule type" value="Genomic_DNA"/>
</dbReference>
<comment type="subcellular location">
    <subcellularLocation>
        <location evidence="1">Secreted</location>
        <location evidence="1">Cell wall</location>
    </subcellularLocation>
</comment>
<dbReference type="SMART" id="SM00710">
    <property type="entry name" value="PbH1"/>
    <property type="match status" value="3"/>
</dbReference>
<dbReference type="Proteomes" id="UP000027120">
    <property type="component" value="Unassembled WGS sequence"/>
</dbReference>
<keyword evidence="10" id="KW-1185">Reference proteome</keyword>
<dbReference type="InterPro" id="IPR012334">
    <property type="entry name" value="Pectin_lyas_fold"/>
</dbReference>
<dbReference type="SMR" id="A0A067EKZ2"/>
<accession>A0A067EKZ2</accession>
<keyword evidence="5 8" id="KW-0378">Hydrolase</keyword>
<name>A0A067EKZ2_CITSI</name>
<evidence type="ECO:0000256" key="3">
    <source>
        <dbReference type="ARBA" id="ARBA00022512"/>
    </source>
</evidence>
<dbReference type="SUPFAM" id="SSF51126">
    <property type="entry name" value="Pectin lyase-like"/>
    <property type="match status" value="1"/>
</dbReference>
<dbReference type="GO" id="GO:0004650">
    <property type="term" value="F:polygalacturonase activity"/>
    <property type="evidence" value="ECO:0007669"/>
    <property type="project" value="InterPro"/>
</dbReference>
<evidence type="ECO:0000256" key="4">
    <source>
        <dbReference type="ARBA" id="ARBA00022525"/>
    </source>
</evidence>
<dbReference type="InterPro" id="IPR000743">
    <property type="entry name" value="Glyco_hydro_28"/>
</dbReference>
<evidence type="ECO:0000256" key="5">
    <source>
        <dbReference type="ARBA" id="ARBA00022801"/>
    </source>
</evidence>
<keyword evidence="7" id="KW-0961">Cell wall biogenesis/degradation</keyword>
<evidence type="ECO:0000256" key="6">
    <source>
        <dbReference type="ARBA" id="ARBA00023295"/>
    </source>
</evidence>
<dbReference type="InterPro" id="IPR006626">
    <property type="entry name" value="PbH1"/>
</dbReference>
<evidence type="ECO:0000256" key="7">
    <source>
        <dbReference type="ARBA" id="ARBA00023316"/>
    </source>
</evidence>
<dbReference type="AlphaFoldDB" id="A0A067EKZ2"/>
<gene>
    <name evidence="9" type="ORF">CISIN_1g040317mg</name>
</gene>
<dbReference type="Pfam" id="PF00295">
    <property type="entry name" value="Glyco_hydro_28"/>
    <property type="match status" value="2"/>
</dbReference>